<evidence type="ECO:0000256" key="1">
    <source>
        <dbReference type="ARBA" id="ARBA00008428"/>
    </source>
</evidence>
<reference evidence="16 17" key="1">
    <citation type="submission" date="2020-08" db="EMBL/GenBank/DDBJ databases">
        <title>Genomic Encyclopedia of Type Strains, Phase IV (KMG-IV): sequencing the most valuable type-strain genomes for metagenomic binning, comparative biology and taxonomic classification.</title>
        <authorList>
            <person name="Goeker M."/>
        </authorList>
    </citation>
    <scope>NUCLEOTIDE SEQUENCE [LARGE SCALE GENOMIC DNA]</scope>
    <source>
        <strain evidence="16 17">DSM 102255</strain>
    </source>
</reference>
<dbReference type="InterPro" id="IPR003593">
    <property type="entry name" value="AAA+_ATPase"/>
</dbReference>
<evidence type="ECO:0000256" key="10">
    <source>
        <dbReference type="ARBA" id="ARBA00023235"/>
    </source>
</evidence>
<comment type="subunit">
    <text evidence="2">Homohexamer.</text>
</comment>
<comment type="similarity">
    <text evidence="1 14">Belongs to the helicase family. DnaB subfamily.</text>
</comment>
<dbReference type="InterPro" id="IPR007693">
    <property type="entry name" value="DNA_helicase_DnaB-like_N"/>
</dbReference>
<dbReference type="InterPro" id="IPR007694">
    <property type="entry name" value="DNA_helicase_DnaB-like_C"/>
</dbReference>
<keyword evidence="17" id="KW-1185">Reference proteome</keyword>
<protein>
    <recommendedName>
        <fullName evidence="13 14">Replicative DNA helicase</fullName>
        <ecNumber evidence="13 14">5.6.2.3</ecNumber>
    </recommendedName>
</protein>
<dbReference type="InterPro" id="IPR007692">
    <property type="entry name" value="DNA_helicase_DnaB"/>
</dbReference>
<evidence type="ECO:0000256" key="3">
    <source>
        <dbReference type="ARBA" id="ARBA00022515"/>
    </source>
</evidence>
<accession>A0A841IVF2</accession>
<dbReference type="NCBIfam" id="NF006606">
    <property type="entry name" value="PRK09165.1"/>
    <property type="match status" value="1"/>
</dbReference>
<dbReference type="RefSeq" id="WP_184076960.1">
    <property type="nucleotide sequence ID" value="NZ_JACIJP010000001.1"/>
</dbReference>
<dbReference type="CDD" id="cd00984">
    <property type="entry name" value="DnaB_C"/>
    <property type="match status" value="1"/>
</dbReference>
<feature type="domain" description="SF4 helicase" evidence="15">
    <location>
        <begin position="190"/>
        <end position="496"/>
    </location>
</feature>
<proteinExistence type="inferred from homology"/>
<evidence type="ECO:0000256" key="11">
    <source>
        <dbReference type="ARBA" id="ARBA00044932"/>
    </source>
</evidence>
<keyword evidence="3 14" id="KW-0639">Primosome</keyword>
<evidence type="ECO:0000256" key="8">
    <source>
        <dbReference type="ARBA" id="ARBA00022840"/>
    </source>
</evidence>
<dbReference type="Gene3D" id="1.10.860.10">
    <property type="entry name" value="DNAb Helicase, Chain A"/>
    <property type="match status" value="1"/>
</dbReference>
<dbReference type="Gene3D" id="3.40.50.300">
    <property type="entry name" value="P-loop containing nucleotide triphosphate hydrolases"/>
    <property type="match status" value="1"/>
</dbReference>
<evidence type="ECO:0000313" key="16">
    <source>
        <dbReference type="EMBL" id="MBB6122647.1"/>
    </source>
</evidence>
<dbReference type="Pfam" id="PF00772">
    <property type="entry name" value="DnaB"/>
    <property type="match status" value="1"/>
</dbReference>
<comment type="caution">
    <text evidence="16">The sequence shown here is derived from an EMBL/GenBank/DDBJ whole genome shotgun (WGS) entry which is preliminary data.</text>
</comment>
<evidence type="ECO:0000256" key="9">
    <source>
        <dbReference type="ARBA" id="ARBA00023125"/>
    </source>
</evidence>
<evidence type="ECO:0000256" key="7">
    <source>
        <dbReference type="ARBA" id="ARBA00022806"/>
    </source>
</evidence>
<dbReference type="InterPro" id="IPR027417">
    <property type="entry name" value="P-loop_NTPase"/>
</dbReference>
<evidence type="ECO:0000256" key="6">
    <source>
        <dbReference type="ARBA" id="ARBA00022801"/>
    </source>
</evidence>
<keyword evidence="4 14" id="KW-0235">DNA replication</keyword>
<comment type="catalytic activity">
    <reaction evidence="12 14">
        <text>ATP + H2O = ADP + phosphate + H(+)</text>
        <dbReference type="Rhea" id="RHEA:13065"/>
        <dbReference type="ChEBI" id="CHEBI:15377"/>
        <dbReference type="ChEBI" id="CHEBI:15378"/>
        <dbReference type="ChEBI" id="CHEBI:30616"/>
        <dbReference type="ChEBI" id="CHEBI:43474"/>
        <dbReference type="ChEBI" id="CHEBI:456216"/>
        <dbReference type="EC" id="5.6.2.3"/>
    </reaction>
</comment>
<evidence type="ECO:0000259" key="15">
    <source>
        <dbReference type="PROSITE" id="PS51199"/>
    </source>
</evidence>
<gene>
    <name evidence="16" type="ORF">FHS92_000354</name>
</gene>
<dbReference type="Pfam" id="PF03796">
    <property type="entry name" value="DnaB_C"/>
    <property type="match status" value="1"/>
</dbReference>
<dbReference type="GO" id="GO:0005524">
    <property type="term" value="F:ATP binding"/>
    <property type="evidence" value="ECO:0007669"/>
    <property type="project" value="UniProtKB-UniRule"/>
</dbReference>
<dbReference type="SUPFAM" id="SSF48024">
    <property type="entry name" value="N-terminal domain of DnaB helicase"/>
    <property type="match status" value="1"/>
</dbReference>
<evidence type="ECO:0000256" key="14">
    <source>
        <dbReference type="RuleBase" id="RU362085"/>
    </source>
</evidence>
<dbReference type="Proteomes" id="UP000552700">
    <property type="component" value="Unassembled WGS sequence"/>
</dbReference>
<dbReference type="PROSITE" id="PS51199">
    <property type="entry name" value="SF4_HELICASE"/>
    <property type="match status" value="1"/>
</dbReference>
<dbReference type="GO" id="GO:0043139">
    <property type="term" value="F:5'-3' DNA helicase activity"/>
    <property type="evidence" value="ECO:0007669"/>
    <property type="project" value="UniProtKB-EC"/>
</dbReference>
<dbReference type="GO" id="GO:0003677">
    <property type="term" value="F:DNA binding"/>
    <property type="evidence" value="ECO:0007669"/>
    <property type="project" value="UniProtKB-UniRule"/>
</dbReference>
<evidence type="ECO:0000256" key="12">
    <source>
        <dbReference type="ARBA" id="ARBA00048954"/>
    </source>
</evidence>
<organism evidence="16 17">
    <name type="scientific">Sphingobium subterraneum</name>
    <dbReference type="NCBI Taxonomy" id="627688"/>
    <lineage>
        <taxon>Bacteria</taxon>
        <taxon>Pseudomonadati</taxon>
        <taxon>Pseudomonadota</taxon>
        <taxon>Alphaproteobacteria</taxon>
        <taxon>Sphingomonadales</taxon>
        <taxon>Sphingomonadaceae</taxon>
        <taxon>Sphingobium</taxon>
    </lineage>
</organism>
<dbReference type="GO" id="GO:1990077">
    <property type="term" value="C:primosome complex"/>
    <property type="evidence" value="ECO:0007669"/>
    <property type="project" value="UniProtKB-UniRule"/>
</dbReference>
<dbReference type="SUPFAM" id="SSF52540">
    <property type="entry name" value="P-loop containing nucleoside triphosphate hydrolases"/>
    <property type="match status" value="1"/>
</dbReference>
<dbReference type="PANTHER" id="PTHR30153:SF2">
    <property type="entry name" value="REPLICATIVE DNA HELICASE"/>
    <property type="match status" value="1"/>
</dbReference>
<name>A0A841IVF2_9SPHN</name>
<evidence type="ECO:0000256" key="2">
    <source>
        <dbReference type="ARBA" id="ARBA00011643"/>
    </source>
</evidence>
<dbReference type="SMART" id="SM00382">
    <property type="entry name" value="AAA"/>
    <property type="match status" value="1"/>
</dbReference>
<evidence type="ECO:0000256" key="5">
    <source>
        <dbReference type="ARBA" id="ARBA00022741"/>
    </source>
</evidence>
<dbReference type="EC" id="5.6.2.3" evidence="13 14"/>
<comment type="function">
    <text evidence="11 14">The main replicative DNA helicase, it participates in initiation and elongation during chromosome replication. Travels ahead of the DNA replisome, separating dsDNA into templates for DNA synthesis. A processive ATP-dependent 5'-3' DNA helicase it has DNA-dependent ATPase activity.</text>
</comment>
<keyword evidence="5 14" id="KW-0547">Nucleotide-binding</keyword>
<evidence type="ECO:0000256" key="13">
    <source>
        <dbReference type="NCBIfam" id="TIGR00665"/>
    </source>
</evidence>
<dbReference type="InterPro" id="IPR016136">
    <property type="entry name" value="DNA_helicase_N/primase_C"/>
</dbReference>
<dbReference type="PANTHER" id="PTHR30153">
    <property type="entry name" value="REPLICATIVE DNA HELICASE DNAB"/>
    <property type="match status" value="1"/>
</dbReference>
<dbReference type="EMBL" id="JACIJP010000001">
    <property type="protein sequence ID" value="MBB6122647.1"/>
    <property type="molecule type" value="Genomic_DNA"/>
</dbReference>
<sequence>MAEALKLVDSPEGTTRELPRNIEAEAALLGALLIDNRVAEDVQMKLRPEHFFEPVHGRIYESVLKLLDRNMVASPVTLKPMLDQDPALKELGGSAYLVQLTGSGASLIGARDFATQIYDLALLRQLVGVGRELVEQALDTSEDVDPRAQIEAAEVALYKVSEGEGETGSVKNFLQASTMAVQVAERALNSGGHLSGITTGITSLNEKIGGLHNSDLMILAGRPGMGKTSLATNIAYNAASRWMRDDADGIDPSKNMGAKTAFFSLEMSADQLATRILAEQSGISGEALRMGKISRADFQNLSRAARELQELPLFIDDTPGLTIAALRTRARRLKRRHDIGFIVVDYLQLLQGTGKSGDGNRVQEISEISRGLKTLAKELNLPVLALSQLSRAVEQREDKRPQLSDLRESGSIEQDADMVWFVFREDYYIQAKEPKRPLEGDDSKMHEDHAKWAMEMERVYGLAELIVAKQRHGSTGKVRMKFDAKITKFSDLAEDEYPGAGYED</sequence>
<evidence type="ECO:0000256" key="4">
    <source>
        <dbReference type="ARBA" id="ARBA00022705"/>
    </source>
</evidence>
<dbReference type="InterPro" id="IPR036185">
    <property type="entry name" value="DNA_heli_DnaB-like_N_sf"/>
</dbReference>
<evidence type="ECO:0000313" key="17">
    <source>
        <dbReference type="Proteomes" id="UP000552700"/>
    </source>
</evidence>
<dbReference type="GO" id="GO:0005829">
    <property type="term" value="C:cytosol"/>
    <property type="evidence" value="ECO:0007669"/>
    <property type="project" value="TreeGrafter"/>
</dbReference>
<keyword evidence="6 14" id="KW-0378">Hydrolase</keyword>
<keyword evidence="7 14" id="KW-0347">Helicase</keyword>
<keyword evidence="10" id="KW-0413">Isomerase</keyword>
<keyword evidence="9 14" id="KW-0238">DNA-binding</keyword>
<dbReference type="AlphaFoldDB" id="A0A841IVF2"/>
<dbReference type="NCBIfam" id="TIGR00665">
    <property type="entry name" value="DnaB"/>
    <property type="match status" value="1"/>
</dbReference>
<dbReference type="GO" id="GO:0006269">
    <property type="term" value="P:DNA replication, synthesis of primer"/>
    <property type="evidence" value="ECO:0007669"/>
    <property type="project" value="UniProtKB-UniRule"/>
</dbReference>
<keyword evidence="8 14" id="KW-0067">ATP-binding</keyword>
<dbReference type="GO" id="GO:0016787">
    <property type="term" value="F:hydrolase activity"/>
    <property type="evidence" value="ECO:0007669"/>
    <property type="project" value="UniProtKB-KW"/>
</dbReference>